<dbReference type="SMART" id="SM00079">
    <property type="entry name" value="PBPe"/>
    <property type="match status" value="1"/>
</dbReference>
<evidence type="ECO:0000256" key="1">
    <source>
        <dbReference type="ARBA" id="ARBA00004196"/>
    </source>
</evidence>
<dbReference type="PANTHER" id="PTHR35936:SF38">
    <property type="entry name" value="GLUTAMINE-BINDING PERIPLASMIC PROTEIN"/>
    <property type="match status" value="1"/>
</dbReference>
<feature type="domain" description="Ionotropic glutamate receptor C-terminal" evidence="7">
    <location>
        <begin position="44"/>
        <end position="263"/>
    </location>
</feature>
<evidence type="ECO:0000313" key="9">
    <source>
        <dbReference type="Proteomes" id="UP000781958"/>
    </source>
</evidence>
<comment type="similarity">
    <text evidence="2 4">Belongs to the bacterial solute-binding protein 3 family.</text>
</comment>
<dbReference type="InterPro" id="IPR001638">
    <property type="entry name" value="Solute-binding_3/MltF_N"/>
</dbReference>
<dbReference type="PROSITE" id="PS01039">
    <property type="entry name" value="SBP_BACTERIAL_3"/>
    <property type="match status" value="1"/>
</dbReference>
<accession>A0ABS4SXG9</accession>
<feature type="chain" id="PRO_5045953462" evidence="5">
    <location>
        <begin position="18"/>
        <end position="265"/>
    </location>
</feature>
<comment type="subcellular location">
    <subcellularLocation>
        <location evidence="1">Cell envelope</location>
    </subcellularLocation>
</comment>
<evidence type="ECO:0000256" key="5">
    <source>
        <dbReference type="SAM" id="SignalP"/>
    </source>
</evidence>
<evidence type="ECO:0000259" key="6">
    <source>
        <dbReference type="SMART" id="SM00062"/>
    </source>
</evidence>
<dbReference type="Pfam" id="PF00497">
    <property type="entry name" value="SBP_bac_3"/>
    <property type="match status" value="1"/>
</dbReference>
<feature type="signal peptide" evidence="5">
    <location>
        <begin position="1"/>
        <end position="17"/>
    </location>
</feature>
<dbReference type="RefSeq" id="WP_209773679.1">
    <property type="nucleotide sequence ID" value="NZ_JAGINP010000044.1"/>
</dbReference>
<dbReference type="Gene3D" id="3.40.190.10">
    <property type="entry name" value="Periplasmic binding protein-like II"/>
    <property type="match status" value="2"/>
</dbReference>
<dbReference type="InterPro" id="IPR018313">
    <property type="entry name" value="SBP_3_CS"/>
</dbReference>
<name>A0ABS4SXG9_9PROT</name>
<dbReference type="InterPro" id="IPR001320">
    <property type="entry name" value="Iontro_rcpt_C"/>
</dbReference>
<evidence type="ECO:0000256" key="2">
    <source>
        <dbReference type="ARBA" id="ARBA00010333"/>
    </source>
</evidence>
<protein>
    <submittedName>
        <fullName evidence="8">Polar amino acid transport system substrate-binding protein</fullName>
    </submittedName>
</protein>
<reference evidence="8 9" key="1">
    <citation type="submission" date="2021-03" db="EMBL/GenBank/DDBJ databases">
        <title>Genomic Encyclopedia of Type Strains, Phase III (KMG-III): the genomes of soil and plant-associated and newly described type strains.</title>
        <authorList>
            <person name="Whitman W."/>
        </authorList>
    </citation>
    <scope>NUCLEOTIDE SEQUENCE [LARGE SCALE GENOMIC DNA]</scope>
    <source>
        <strain evidence="8 9">IMMIB AFH-6</strain>
    </source>
</reference>
<dbReference type="EMBL" id="JAGINP010000044">
    <property type="protein sequence ID" value="MBP2297177.1"/>
    <property type="molecule type" value="Genomic_DNA"/>
</dbReference>
<evidence type="ECO:0000256" key="4">
    <source>
        <dbReference type="RuleBase" id="RU003744"/>
    </source>
</evidence>
<evidence type="ECO:0000313" key="8">
    <source>
        <dbReference type="EMBL" id="MBP2297177.1"/>
    </source>
</evidence>
<dbReference type="SUPFAM" id="SSF53850">
    <property type="entry name" value="Periplasmic binding protein-like II"/>
    <property type="match status" value="1"/>
</dbReference>
<evidence type="ECO:0000256" key="3">
    <source>
        <dbReference type="ARBA" id="ARBA00022729"/>
    </source>
</evidence>
<comment type="caution">
    <text evidence="8">The sequence shown here is derived from an EMBL/GenBank/DDBJ whole genome shotgun (WGS) entry which is preliminary data.</text>
</comment>
<organism evidence="8 9">
    <name type="scientific">Azospirillum rugosum</name>
    <dbReference type="NCBI Taxonomy" id="416170"/>
    <lineage>
        <taxon>Bacteria</taxon>
        <taxon>Pseudomonadati</taxon>
        <taxon>Pseudomonadota</taxon>
        <taxon>Alphaproteobacteria</taxon>
        <taxon>Rhodospirillales</taxon>
        <taxon>Azospirillaceae</taxon>
        <taxon>Azospirillum</taxon>
    </lineage>
</organism>
<keyword evidence="9" id="KW-1185">Reference proteome</keyword>
<evidence type="ECO:0000259" key="7">
    <source>
        <dbReference type="SMART" id="SM00079"/>
    </source>
</evidence>
<keyword evidence="3 5" id="KW-0732">Signal</keyword>
<dbReference type="Proteomes" id="UP000781958">
    <property type="component" value="Unassembled WGS sequence"/>
</dbReference>
<gene>
    <name evidence="8" type="ORF">J2851_006996</name>
</gene>
<dbReference type="SMART" id="SM00062">
    <property type="entry name" value="PBPb"/>
    <property type="match status" value="1"/>
</dbReference>
<feature type="domain" description="Solute-binding protein family 3/N-terminal" evidence="6">
    <location>
        <begin position="44"/>
        <end position="264"/>
    </location>
</feature>
<sequence length="265" mass="28419">MKSIGTFLAAASFAAMAVITTVGAGSLPARADDAVLESIKKTGSFRVGVDATFAPFEFSQEGKKTGFDIELVEAIAKELGATKGVEWVDIDFKGLIPGLMANRFDMIASAMYITDERRKVVAFSDTYYPGGLVIMVKASNAAIKGPDDLPGKSVAVQIGTKSVPHLKQHFPTAKVVEVETNAEMFGQVETGRTDAAVTGKPAAKLYAQTHPTVTVLDQQLTTEDYGFAMRKDNAELVAKVNAAITKLKADGTYQKLVDKWFEAKK</sequence>
<dbReference type="PANTHER" id="PTHR35936">
    <property type="entry name" value="MEMBRANE-BOUND LYTIC MUREIN TRANSGLYCOSYLASE F"/>
    <property type="match status" value="1"/>
</dbReference>
<proteinExistence type="inferred from homology"/>